<keyword evidence="2" id="KW-0378">Hydrolase</keyword>
<dbReference type="EMBL" id="AZYO01000005">
    <property type="protein sequence ID" value="KOS57473.1"/>
    <property type="molecule type" value="Genomic_DNA"/>
</dbReference>
<organism evidence="2 3">
    <name type="scientific">Rhodococcus rhodochrous KG-21</name>
    <dbReference type="NCBI Taxonomy" id="1441923"/>
    <lineage>
        <taxon>Bacteria</taxon>
        <taxon>Bacillati</taxon>
        <taxon>Actinomycetota</taxon>
        <taxon>Actinomycetes</taxon>
        <taxon>Mycobacteriales</taxon>
        <taxon>Nocardiaceae</taxon>
        <taxon>Rhodococcus</taxon>
    </lineage>
</organism>
<dbReference type="Proteomes" id="UP000037712">
    <property type="component" value="Unassembled WGS sequence"/>
</dbReference>
<accession>A0A0M9WQ74</accession>
<dbReference type="Gene3D" id="3.40.50.1820">
    <property type="entry name" value="alpha/beta hydrolase"/>
    <property type="match status" value="1"/>
</dbReference>
<dbReference type="InterPro" id="IPR000073">
    <property type="entry name" value="AB_hydrolase_1"/>
</dbReference>
<dbReference type="PANTHER" id="PTHR43798:SF33">
    <property type="entry name" value="HYDROLASE, PUTATIVE (AFU_ORTHOLOGUE AFUA_2G14860)-RELATED"/>
    <property type="match status" value="1"/>
</dbReference>
<reference evidence="3" key="2">
    <citation type="submission" date="2015-01" db="EMBL/GenBank/DDBJ databases">
        <title>Draft genome sequence of potential hydrocarbon metabolising strain of Rhodococcus rhodochrous.</title>
        <authorList>
            <person name="Aggarwal R.K."/>
            <person name="Dawar C."/>
        </authorList>
    </citation>
    <scope>NUCLEOTIDE SEQUENCE [LARGE SCALE GENOMIC DNA]</scope>
    <source>
        <strain evidence="3">KG-21</strain>
    </source>
</reference>
<sequence>MTDDRRAWWRHRSLGTRRELTLSTGRLAYFEAGAGEPIVLLHGPLTNANVWRKVVAALSGRFRCIALDLPFGAHSVPMPEADLSFAGLAAIVTEALEELDLREVTLVGNDGGTPVAQLVATTRPDLVRRLALTAGGAYDNCPPRRYRAIMKAIAYAPAARELILGPLRIRTLRRLPMSYGWLTRRPVEPATSDSWVLPALESDAVYADLRRMLRSLEPSAVLAAAESFGDFPGPVLVVWSREDRVFPPEHAERLAGDFADAGLKWIADSCSLLPEDKPFEVAQLLADFVQRTSSVPAAAISTNQES</sequence>
<dbReference type="RefSeq" id="WP_054371522.1">
    <property type="nucleotide sequence ID" value="NZ_AZYO01000005.1"/>
</dbReference>
<dbReference type="InterPro" id="IPR029058">
    <property type="entry name" value="AB_hydrolase_fold"/>
</dbReference>
<evidence type="ECO:0000313" key="2">
    <source>
        <dbReference type="EMBL" id="KOS57473.1"/>
    </source>
</evidence>
<dbReference type="GO" id="GO:0016020">
    <property type="term" value="C:membrane"/>
    <property type="evidence" value="ECO:0007669"/>
    <property type="project" value="TreeGrafter"/>
</dbReference>
<dbReference type="Pfam" id="PF00561">
    <property type="entry name" value="Abhydrolase_1"/>
    <property type="match status" value="1"/>
</dbReference>
<reference evidence="2 3" key="1">
    <citation type="journal article" date="2015" name="Genome Announc.">
        <title>Draft Genome Sequence of Rhodococcus rhodochrous Strain KG-21, a Soil Isolate from Oil Fields of Krishna-Godavari Basin, India.</title>
        <authorList>
            <person name="Dawar C."/>
            <person name="Aggarwal R.K."/>
        </authorList>
    </citation>
    <scope>NUCLEOTIDE SEQUENCE [LARGE SCALE GENOMIC DNA]</scope>
    <source>
        <strain evidence="2 3">KG-21</strain>
    </source>
</reference>
<dbReference type="PRINTS" id="PR00111">
    <property type="entry name" value="ABHYDROLASE"/>
</dbReference>
<protein>
    <submittedName>
        <fullName evidence="2">Hydrolase</fullName>
    </submittedName>
</protein>
<comment type="caution">
    <text evidence="2">The sequence shown here is derived from an EMBL/GenBank/DDBJ whole genome shotgun (WGS) entry which is preliminary data.</text>
</comment>
<dbReference type="AlphaFoldDB" id="A0A0M9WQ74"/>
<dbReference type="PATRIC" id="fig|1441923.3.peg.937"/>
<feature type="domain" description="AB hydrolase-1" evidence="1">
    <location>
        <begin position="37"/>
        <end position="269"/>
    </location>
</feature>
<dbReference type="InterPro" id="IPR050266">
    <property type="entry name" value="AB_hydrolase_sf"/>
</dbReference>
<dbReference type="GO" id="GO:0046464">
    <property type="term" value="P:acylglycerol catabolic process"/>
    <property type="evidence" value="ECO:0007669"/>
    <property type="project" value="TreeGrafter"/>
</dbReference>
<gene>
    <name evidence="2" type="ORF">Z051_04180</name>
</gene>
<dbReference type="SUPFAM" id="SSF53474">
    <property type="entry name" value="alpha/beta-Hydrolases"/>
    <property type="match status" value="1"/>
</dbReference>
<evidence type="ECO:0000259" key="1">
    <source>
        <dbReference type="Pfam" id="PF00561"/>
    </source>
</evidence>
<evidence type="ECO:0000313" key="3">
    <source>
        <dbReference type="Proteomes" id="UP000037712"/>
    </source>
</evidence>
<dbReference type="GO" id="GO:0047372">
    <property type="term" value="F:monoacylglycerol lipase activity"/>
    <property type="evidence" value="ECO:0007669"/>
    <property type="project" value="TreeGrafter"/>
</dbReference>
<dbReference type="PANTHER" id="PTHR43798">
    <property type="entry name" value="MONOACYLGLYCEROL LIPASE"/>
    <property type="match status" value="1"/>
</dbReference>
<proteinExistence type="predicted"/>
<name>A0A0M9WQ74_RHORH</name>